<keyword evidence="3" id="KW-0732">Signal</keyword>
<organism evidence="4 5">
    <name type="scientific">Jaminaea rosea</name>
    <dbReference type="NCBI Taxonomy" id="1569628"/>
    <lineage>
        <taxon>Eukaryota</taxon>
        <taxon>Fungi</taxon>
        <taxon>Dikarya</taxon>
        <taxon>Basidiomycota</taxon>
        <taxon>Ustilaginomycotina</taxon>
        <taxon>Exobasidiomycetes</taxon>
        <taxon>Microstromatales</taxon>
        <taxon>Microstromatales incertae sedis</taxon>
        <taxon>Jaminaea</taxon>
    </lineage>
</organism>
<dbReference type="GO" id="GO:0000225">
    <property type="term" value="F:N-acetylglucosaminylphosphatidylinositol deacetylase activity"/>
    <property type="evidence" value="ECO:0007669"/>
    <property type="project" value="UniProtKB-EC"/>
</dbReference>
<dbReference type="GeneID" id="37026826"/>
<dbReference type="InterPro" id="IPR003737">
    <property type="entry name" value="GlcNAc_PI_deacetylase-related"/>
</dbReference>
<evidence type="ECO:0000256" key="3">
    <source>
        <dbReference type="SAM" id="SignalP"/>
    </source>
</evidence>
<accession>A0A316V4B0</accession>
<dbReference type="SUPFAM" id="SSF102588">
    <property type="entry name" value="LmbE-like"/>
    <property type="match status" value="1"/>
</dbReference>
<dbReference type="GO" id="GO:0016020">
    <property type="term" value="C:membrane"/>
    <property type="evidence" value="ECO:0007669"/>
    <property type="project" value="GOC"/>
</dbReference>
<reference evidence="4 5" key="1">
    <citation type="journal article" date="2018" name="Mol. Biol. Evol.">
        <title>Broad Genomic Sampling Reveals a Smut Pathogenic Ancestry of the Fungal Clade Ustilaginomycotina.</title>
        <authorList>
            <person name="Kijpornyongpan T."/>
            <person name="Mondo S.J."/>
            <person name="Barry K."/>
            <person name="Sandor L."/>
            <person name="Lee J."/>
            <person name="Lipzen A."/>
            <person name="Pangilinan J."/>
            <person name="LaButti K."/>
            <person name="Hainaut M."/>
            <person name="Henrissat B."/>
            <person name="Grigoriev I.V."/>
            <person name="Spatafora J.W."/>
            <person name="Aime M.C."/>
        </authorList>
    </citation>
    <scope>NUCLEOTIDE SEQUENCE [LARGE SCALE GENOMIC DNA]</scope>
    <source>
        <strain evidence="4 5">MCA 5214</strain>
    </source>
</reference>
<evidence type="ECO:0000256" key="1">
    <source>
        <dbReference type="ARBA" id="ARBA00006066"/>
    </source>
</evidence>
<dbReference type="Proteomes" id="UP000245884">
    <property type="component" value="Unassembled WGS sequence"/>
</dbReference>
<proteinExistence type="inferred from homology"/>
<evidence type="ECO:0000313" key="4">
    <source>
        <dbReference type="EMBL" id="PWN30285.1"/>
    </source>
</evidence>
<keyword evidence="5" id="KW-1185">Reference proteome</keyword>
<dbReference type="EC" id="3.5.1.89" evidence="2"/>
<dbReference type="Pfam" id="PF02585">
    <property type="entry name" value="PIG-L"/>
    <property type="match status" value="1"/>
</dbReference>
<dbReference type="PANTHER" id="PTHR12993:SF11">
    <property type="entry name" value="N-ACETYLGLUCOSAMINYL-PHOSPHATIDYLINOSITOL DE-N-ACETYLASE"/>
    <property type="match status" value="1"/>
</dbReference>
<gene>
    <name evidence="4" type="ORF">BDZ90DRAFT_229296</name>
</gene>
<dbReference type="UniPathway" id="UPA00196"/>
<evidence type="ECO:0000256" key="2">
    <source>
        <dbReference type="ARBA" id="ARBA00012176"/>
    </source>
</evidence>
<feature type="chain" id="PRO_5016310684" description="N-acetylglucosaminylphosphatidylinositol deacetylase" evidence="3">
    <location>
        <begin position="27"/>
        <end position="220"/>
    </location>
</feature>
<dbReference type="EMBL" id="KZ819662">
    <property type="protein sequence ID" value="PWN30285.1"/>
    <property type="molecule type" value="Genomic_DNA"/>
</dbReference>
<dbReference type="InterPro" id="IPR024078">
    <property type="entry name" value="LmbE-like_dom_sf"/>
</dbReference>
<dbReference type="OrthoDB" id="440160at2759"/>
<evidence type="ECO:0000313" key="5">
    <source>
        <dbReference type="Proteomes" id="UP000245884"/>
    </source>
</evidence>
<dbReference type="GO" id="GO:0006506">
    <property type="term" value="P:GPI anchor biosynthetic process"/>
    <property type="evidence" value="ECO:0007669"/>
    <property type="project" value="UniProtKB-UniPathway"/>
</dbReference>
<sequence>MFFSPLILSLLSSSLLLPANIYGLSASSGSFGSPYYQNETLGATRSRELVEAYAMLGVPRENVLALEADGMRDGMRERWRRETVVEEVSKAIAGTETWPRTFDYIVTFDRGGVSGHANHRSVAAAADAVGARLGGGRVLRLTSLPLWSKYGGLPYALLRRLKSIASPSTSSRGCSFALSSPWEYRRAAKAMQAHASQLVWFRYGWWALSSYVFGAELCEM</sequence>
<dbReference type="GO" id="GO:0005783">
    <property type="term" value="C:endoplasmic reticulum"/>
    <property type="evidence" value="ECO:0007669"/>
    <property type="project" value="TreeGrafter"/>
</dbReference>
<feature type="signal peptide" evidence="3">
    <location>
        <begin position="1"/>
        <end position="26"/>
    </location>
</feature>
<comment type="similarity">
    <text evidence="1">Belongs to the PIGL family.</text>
</comment>
<dbReference type="Gene3D" id="3.40.50.10320">
    <property type="entry name" value="LmbE-like"/>
    <property type="match status" value="1"/>
</dbReference>
<dbReference type="STRING" id="1569628.A0A316V4B0"/>
<protein>
    <recommendedName>
        <fullName evidence="2">N-acetylglucosaminylphosphatidylinositol deacetylase</fullName>
        <ecNumber evidence="2">3.5.1.89</ecNumber>
    </recommendedName>
</protein>
<dbReference type="RefSeq" id="XP_025364897.1">
    <property type="nucleotide sequence ID" value="XM_025505003.1"/>
</dbReference>
<dbReference type="AlphaFoldDB" id="A0A316V4B0"/>
<name>A0A316V4B0_9BASI</name>
<dbReference type="PANTHER" id="PTHR12993">
    <property type="entry name" value="N-ACETYLGLUCOSAMINYL-PHOSPHATIDYLINOSITOL DE-N-ACETYLASE-RELATED"/>
    <property type="match status" value="1"/>
</dbReference>